<comment type="caution">
    <text evidence="1">The sequence shown here is derived from an EMBL/GenBank/DDBJ whole genome shotgun (WGS) entry which is preliminary data.</text>
</comment>
<dbReference type="EMBL" id="JAEFBK010000006">
    <property type="protein sequence ID" value="KAG7594566.1"/>
    <property type="molecule type" value="Genomic_DNA"/>
</dbReference>
<dbReference type="Proteomes" id="UP000694240">
    <property type="component" value="Chromosome 6"/>
</dbReference>
<name>A0A8T2C8F2_9BRAS</name>
<protein>
    <submittedName>
        <fullName evidence="1">Putative transposase Ptta/En/Spm plant</fullName>
    </submittedName>
</protein>
<evidence type="ECO:0000313" key="2">
    <source>
        <dbReference type="Proteomes" id="UP000694240"/>
    </source>
</evidence>
<gene>
    <name evidence="1" type="ORF">ISN45_Aa01g033170</name>
</gene>
<proteinExistence type="predicted"/>
<keyword evidence="2" id="KW-1185">Reference proteome</keyword>
<evidence type="ECO:0000313" key="1">
    <source>
        <dbReference type="EMBL" id="KAG7594566.1"/>
    </source>
</evidence>
<dbReference type="AlphaFoldDB" id="A0A8T2C8F2"/>
<dbReference type="PANTHER" id="PTHR33144:SF48">
    <property type="entry name" value="PLANT TRANSPOSASE (PTTA_EN_SPM FAMILY)"/>
    <property type="match status" value="1"/>
</dbReference>
<reference evidence="1 2" key="1">
    <citation type="submission" date="2020-12" db="EMBL/GenBank/DDBJ databases">
        <title>Concerted genomic and epigenomic changes stabilize Arabidopsis allopolyploids.</title>
        <authorList>
            <person name="Chen Z."/>
        </authorList>
    </citation>
    <scope>NUCLEOTIDE SEQUENCE [LARGE SCALE GENOMIC DNA]</scope>
    <source>
        <strain evidence="1">Allo738</strain>
        <tissue evidence="1">Leaf</tissue>
    </source>
</reference>
<organism evidence="1 2">
    <name type="scientific">Arabidopsis thaliana x Arabidopsis arenosa</name>
    <dbReference type="NCBI Taxonomy" id="1240361"/>
    <lineage>
        <taxon>Eukaryota</taxon>
        <taxon>Viridiplantae</taxon>
        <taxon>Streptophyta</taxon>
        <taxon>Embryophyta</taxon>
        <taxon>Tracheophyta</taxon>
        <taxon>Spermatophyta</taxon>
        <taxon>Magnoliopsida</taxon>
        <taxon>eudicotyledons</taxon>
        <taxon>Gunneridae</taxon>
        <taxon>Pentapetalae</taxon>
        <taxon>rosids</taxon>
        <taxon>malvids</taxon>
        <taxon>Brassicales</taxon>
        <taxon>Brassicaceae</taxon>
        <taxon>Camelineae</taxon>
        <taxon>Arabidopsis</taxon>
    </lineage>
</organism>
<dbReference type="InterPro" id="IPR004252">
    <property type="entry name" value="Probable_transposase_24"/>
</dbReference>
<dbReference type="Pfam" id="PF03004">
    <property type="entry name" value="Transposase_24"/>
    <property type="match status" value="1"/>
</dbReference>
<sequence length="207" mass="24428">MENLIAPPPLGPELASGKWKVHVRDLHGNITEENVSGKQVWSMQNRRVVVDFNRKGQPIKDSGGLLGSWLGSFSYDFNSLPINYTDWRKVPHYRKEMAWQVIQRKFWFDDPIRRKKYVISTLGNRCKDLKQRLWRRHRKNTLEESLVARPALVPEDQWRDFVHDQFSEKAKKMRERNIKSRSKLKIPHALGKKSLARKAHDIVSLHK</sequence>
<accession>A0A8T2C8F2</accession>
<dbReference type="PANTHER" id="PTHR33144">
    <property type="entry name" value="OS10G0409366 PROTEIN-RELATED"/>
    <property type="match status" value="1"/>
</dbReference>
<dbReference type="EMBL" id="JAEFBK010000006">
    <property type="protein sequence ID" value="KAG7594567.1"/>
    <property type="molecule type" value="Genomic_DNA"/>
</dbReference>
<dbReference type="EMBL" id="JAEFBK010000006">
    <property type="protein sequence ID" value="KAG7594568.1"/>
    <property type="molecule type" value="Genomic_DNA"/>
</dbReference>